<keyword evidence="2" id="KW-1185">Reference proteome</keyword>
<comment type="caution">
    <text evidence="1">The sequence shown here is derived from an EMBL/GenBank/DDBJ whole genome shotgun (WGS) entry which is preliminary data.</text>
</comment>
<accession>A0A934RC57</accession>
<reference evidence="1" key="1">
    <citation type="submission" date="2021-01" db="EMBL/GenBank/DDBJ databases">
        <title>Modified the classification status of verrucomicrobia.</title>
        <authorList>
            <person name="Feng X."/>
        </authorList>
    </citation>
    <scope>NUCLEOTIDE SEQUENCE</scope>
    <source>
        <strain evidence="1">KCTC 22201</strain>
    </source>
</reference>
<dbReference type="EMBL" id="JAENII010000004">
    <property type="protein sequence ID" value="MBK1826902.1"/>
    <property type="molecule type" value="Genomic_DNA"/>
</dbReference>
<evidence type="ECO:0000313" key="1">
    <source>
        <dbReference type="EMBL" id="MBK1826902.1"/>
    </source>
</evidence>
<protein>
    <submittedName>
        <fullName evidence="1">Uncharacterized protein</fullName>
    </submittedName>
</protein>
<name>A0A934RC57_9BACT</name>
<sequence length="122" mass="13619">MTRLSDALRILAVTGLVLTTSQCTMHRTAKYEEGMADLRQQVKIGDDIFEAEKRIKDRYHYVTEPYDPTKLGKVLWMNVDFGLQPTFVETIAYTADIEPIGDNKPISAIVVADPSGTVTAIK</sequence>
<dbReference type="AlphaFoldDB" id="A0A934RC57"/>
<organism evidence="1 2">
    <name type="scientific">Haloferula rosea</name>
    <dbReference type="NCBI Taxonomy" id="490093"/>
    <lineage>
        <taxon>Bacteria</taxon>
        <taxon>Pseudomonadati</taxon>
        <taxon>Verrucomicrobiota</taxon>
        <taxon>Verrucomicrobiia</taxon>
        <taxon>Verrucomicrobiales</taxon>
        <taxon>Verrucomicrobiaceae</taxon>
        <taxon>Haloferula</taxon>
    </lineage>
</organism>
<evidence type="ECO:0000313" key="2">
    <source>
        <dbReference type="Proteomes" id="UP000658278"/>
    </source>
</evidence>
<dbReference type="Proteomes" id="UP000658278">
    <property type="component" value="Unassembled WGS sequence"/>
</dbReference>
<dbReference type="RefSeq" id="WP_200278292.1">
    <property type="nucleotide sequence ID" value="NZ_JAENII010000004.1"/>
</dbReference>
<gene>
    <name evidence="1" type="ORF">JIN81_07720</name>
</gene>
<proteinExistence type="predicted"/>